<dbReference type="EMBL" id="JBHUOS010000001">
    <property type="protein sequence ID" value="MFD2914239.1"/>
    <property type="molecule type" value="Genomic_DNA"/>
</dbReference>
<keyword evidence="1" id="KW-1133">Transmembrane helix</keyword>
<feature type="transmembrane region" description="Helical" evidence="1">
    <location>
        <begin position="12"/>
        <end position="31"/>
    </location>
</feature>
<dbReference type="RefSeq" id="WP_194507325.1">
    <property type="nucleotide sequence ID" value="NZ_JADILU010000002.1"/>
</dbReference>
<proteinExistence type="predicted"/>
<keyword evidence="1" id="KW-0472">Membrane</keyword>
<evidence type="ECO:0000256" key="1">
    <source>
        <dbReference type="SAM" id="Phobius"/>
    </source>
</evidence>
<accession>A0ABW5ZMQ9</accession>
<dbReference type="Proteomes" id="UP001597548">
    <property type="component" value="Unassembled WGS sequence"/>
</dbReference>
<keyword evidence="1" id="KW-0812">Transmembrane</keyword>
<evidence type="ECO:0000313" key="3">
    <source>
        <dbReference type="Proteomes" id="UP001597548"/>
    </source>
</evidence>
<organism evidence="2 3">
    <name type="scientific">Psychroserpens luteus</name>
    <dbReference type="NCBI Taxonomy" id="1434066"/>
    <lineage>
        <taxon>Bacteria</taxon>
        <taxon>Pseudomonadati</taxon>
        <taxon>Bacteroidota</taxon>
        <taxon>Flavobacteriia</taxon>
        <taxon>Flavobacteriales</taxon>
        <taxon>Flavobacteriaceae</taxon>
        <taxon>Psychroserpens</taxon>
    </lineage>
</organism>
<protein>
    <recommendedName>
        <fullName evidence="4">F0F1-ATPase subunit Ca2+/Mg2+ transporter</fullName>
    </recommendedName>
</protein>
<name>A0ABW5ZMQ9_9FLAO</name>
<reference evidence="3" key="1">
    <citation type="journal article" date="2019" name="Int. J. Syst. Evol. Microbiol.">
        <title>The Global Catalogue of Microorganisms (GCM) 10K type strain sequencing project: providing services to taxonomists for standard genome sequencing and annotation.</title>
        <authorList>
            <consortium name="The Broad Institute Genomics Platform"/>
            <consortium name="The Broad Institute Genome Sequencing Center for Infectious Disease"/>
            <person name="Wu L."/>
            <person name="Ma J."/>
        </authorList>
    </citation>
    <scope>NUCLEOTIDE SEQUENCE [LARGE SCALE GENOMIC DNA]</scope>
    <source>
        <strain evidence="3">KCTC 32514</strain>
    </source>
</reference>
<feature type="transmembrane region" description="Helical" evidence="1">
    <location>
        <begin position="37"/>
        <end position="56"/>
    </location>
</feature>
<evidence type="ECO:0008006" key="4">
    <source>
        <dbReference type="Google" id="ProtNLM"/>
    </source>
</evidence>
<sequence>MAEINKKRIITAGLIGGTIFAIVVTLFDYFFGRGFSWPRLVFYFVFGCLMYGFLTYRNFKKHNKKS</sequence>
<comment type="caution">
    <text evidence="2">The sequence shown here is derived from an EMBL/GenBank/DDBJ whole genome shotgun (WGS) entry which is preliminary data.</text>
</comment>
<gene>
    <name evidence="2" type="ORF">ACFS29_01190</name>
</gene>
<evidence type="ECO:0000313" key="2">
    <source>
        <dbReference type="EMBL" id="MFD2914239.1"/>
    </source>
</evidence>
<keyword evidence="3" id="KW-1185">Reference proteome</keyword>